<organism evidence="2">
    <name type="scientific">Deinococcus sonorensis KR-87</name>
    <dbReference type="NCBI Taxonomy" id="694439"/>
    <lineage>
        <taxon>Bacteria</taxon>
        <taxon>Thermotogati</taxon>
        <taxon>Deinococcota</taxon>
        <taxon>Deinococci</taxon>
        <taxon>Deinococcales</taxon>
        <taxon>Deinococcaceae</taxon>
        <taxon>Deinococcus</taxon>
    </lineage>
</organism>
<reference evidence="2" key="1">
    <citation type="submission" date="2024-06" db="EMBL/GenBank/DDBJ databases">
        <title>Draft Genome Sequence of Deinococcus sonorensis Type Strain KR-87, a Biofilm Producing Representative of the Genus Deinococcus.</title>
        <authorList>
            <person name="Boren L.S."/>
            <person name="Grosso R.A."/>
            <person name="Hugenberg-Cox A.N."/>
            <person name="Hill J.T.E."/>
            <person name="Albert C.M."/>
            <person name="Tuohy J.M."/>
        </authorList>
    </citation>
    <scope>NUCLEOTIDE SEQUENCE</scope>
    <source>
        <strain evidence="2">KR-87</strain>
    </source>
</reference>
<name>A0AAU7U8Y3_9DEIO</name>
<dbReference type="InterPro" id="IPR001279">
    <property type="entry name" value="Metallo-B-lactamas"/>
</dbReference>
<evidence type="ECO:0000313" key="2">
    <source>
        <dbReference type="EMBL" id="XBV84987.1"/>
    </source>
</evidence>
<dbReference type="InterPro" id="IPR050855">
    <property type="entry name" value="NDM-1-like"/>
</dbReference>
<accession>A0AAU7U8Y3</accession>
<proteinExistence type="predicted"/>
<dbReference type="KEGG" id="dsc:ABOD76_16300"/>
<dbReference type="EMBL" id="CP158299">
    <property type="protein sequence ID" value="XBV84987.1"/>
    <property type="molecule type" value="Genomic_DNA"/>
</dbReference>
<dbReference type="InterPro" id="IPR036866">
    <property type="entry name" value="RibonucZ/Hydroxyglut_hydro"/>
</dbReference>
<feature type="domain" description="Metallo-beta-lactamase" evidence="1">
    <location>
        <begin position="23"/>
        <end position="223"/>
    </location>
</feature>
<dbReference type="RefSeq" id="WP_350243024.1">
    <property type="nucleotide sequence ID" value="NZ_CP158299.1"/>
</dbReference>
<sequence length="245" mass="25994">MKLSDHVYALDLQATLSGGQTSIYPALILDDLQGATLVDTGMPGMQDLIETALREAGLGVKDLRQIIITHHDLDHIGSLAVLVAASGAQVMALEQEVPYLVGDLPSQKTPSPEMRQRMLDTASPALKAYLLDPPRIAVDRVLQDGEVLPMAGGVRVVATPGHTTGHLSLFVEQDDILITGDAMTSSGGELHGPMERATPDMPEAIRSVEKLSALPVRQILTYHGGLVRDEASAQLVKVSQALSAG</sequence>
<dbReference type="CDD" id="cd07721">
    <property type="entry name" value="yflN-like_MBL-fold"/>
    <property type="match status" value="1"/>
</dbReference>
<evidence type="ECO:0000259" key="1">
    <source>
        <dbReference type="SMART" id="SM00849"/>
    </source>
</evidence>
<dbReference type="SUPFAM" id="SSF56281">
    <property type="entry name" value="Metallo-hydrolase/oxidoreductase"/>
    <property type="match status" value="1"/>
</dbReference>
<dbReference type="PANTHER" id="PTHR42951">
    <property type="entry name" value="METALLO-BETA-LACTAMASE DOMAIN-CONTAINING"/>
    <property type="match status" value="1"/>
</dbReference>
<dbReference type="PANTHER" id="PTHR42951:SF15">
    <property type="entry name" value="METALLO-BETA-LACTAMASE SUPERFAMILY PROTEIN"/>
    <property type="match status" value="1"/>
</dbReference>
<dbReference type="Pfam" id="PF00753">
    <property type="entry name" value="Lactamase_B"/>
    <property type="match status" value="1"/>
</dbReference>
<gene>
    <name evidence="2" type="ORF">ABOD76_16300</name>
</gene>
<protein>
    <submittedName>
        <fullName evidence="2">MBL fold metallo-hydrolase</fullName>
    </submittedName>
</protein>
<dbReference type="Gene3D" id="3.60.15.10">
    <property type="entry name" value="Ribonuclease Z/Hydroxyacylglutathione hydrolase-like"/>
    <property type="match status" value="1"/>
</dbReference>
<dbReference type="SMART" id="SM00849">
    <property type="entry name" value="Lactamase_B"/>
    <property type="match status" value="1"/>
</dbReference>
<dbReference type="AlphaFoldDB" id="A0AAU7U8Y3"/>